<dbReference type="AlphaFoldDB" id="A0AAW0BT22"/>
<organism evidence="1 2">
    <name type="scientific">Favolaschia claudopus</name>
    <dbReference type="NCBI Taxonomy" id="2862362"/>
    <lineage>
        <taxon>Eukaryota</taxon>
        <taxon>Fungi</taxon>
        <taxon>Dikarya</taxon>
        <taxon>Basidiomycota</taxon>
        <taxon>Agaricomycotina</taxon>
        <taxon>Agaricomycetes</taxon>
        <taxon>Agaricomycetidae</taxon>
        <taxon>Agaricales</taxon>
        <taxon>Marasmiineae</taxon>
        <taxon>Mycenaceae</taxon>
        <taxon>Favolaschia</taxon>
    </lineage>
</organism>
<sequence>MSSPLIDWTAAQLSALYSPKHTAPNESPKLDLDLSAFAPDAEIRLNHAKVELKKEFLAFVESRRSVTAGVECQMDDVVETAVEEGNDAVRLRLAVELIGRSQLNGAQAGKIVAGKATLVRTHPFLMRAAPMKTQTILIFSAK</sequence>
<reference evidence="1 2" key="1">
    <citation type="journal article" date="2024" name="J Genomics">
        <title>Draft genome sequencing and assembly of Favolaschia claudopus CIRM-BRFM 2984 isolated from oak limbs.</title>
        <authorList>
            <person name="Navarro D."/>
            <person name="Drula E."/>
            <person name="Chaduli D."/>
            <person name="Cazenave R."/>
            <person name="Ahrendt S."/>
            <person name="Wang J."/>
            <person name="Lipzen A."/>
            <person name="Daum C."/>
            <person name="Barry K."/>
            <person name="Grigoriev I.V."/>
            <person name="Favel A."/>
            <person name="Rosso M.N."/>
            <person name="Martin F."/>
        </authorList>
    </citation>
    <scope>NUCLEOTIDE SEQUENCE [LARGE SCALE GENOMIC DNA]</scope>
    <source>
        <strain evidence="1 2">CIRM-BRFM 2984</strain>
    </source>
</reference>
<evidence type="ECO:0000313" key="2">
    <source>
        <dbReference type="Proteomes" id="UP001362999"/>
    </source>
</evidence>
<name>A0AAW0BT22_9AGAR</name>
<protein>
    <submittedName>
        <fullName evidence="1">Uncharacterized protein</fullName>
    </submittedName>
</protein>
<proteinExistence type="predicted"/>
<comment type="caution">
    <text evidence="1">The sequence shown here is derived from an EMBL/GenBank/DDBJ whole genome shotgun (WGS) entry which is preliminary data.</text>
</comment>
<evidence type="ECO:0000313" key="1">
    <source>
        <dbReference type="EMBL" id="KAK7029812.1"/>
    </source>
</evidence>
<dbReference type="Proteomes" id="UP001362999">
    <property type="component" value="Unassembled WGS sequence"/>
</dbReference>
<keyword evidence="2" id="KW-1185">Reference proteome</keyword>
<dbReference type="EMBL" id="JAWWNJ010000026">
    <property type="protein sequence ID" value="KAK7029812.1"/>
    <property type="molecule type" value="Genomic_DNA"/>
</dbReference>
<gene>
    <name evidence="1" type="ORF">R3P38DRAFT_2931437</name>
</gene>
<accession>A0AAW0BT22</accession>